<accession>A0A101J7M7</accession>
<evidence type="ECO:0000313" key="4">
    <source>
        <dbReference type="Proteomes" id="UP000053244"/>
    </source>
</evidence>
<dbReference type="OrthoDB" id="3253043at2"/>
<evidence type="ECO:0000256" key="1">
    <source>
        <dbReference type="SAM" id="MobiDB-lite"/>
    </source>
</evidence>
<dbReference type="AlphaFoldDB" id="A0A101J7M7"/>
<dbReference type="GO" id="GO:0010181">
    <property type="term" value="F:FMN binding"/>
    <property type="evidence" value="ECO:0007669"/>
    <property type="project" value="InterPro"/>
</dbReference>
<feature type="domain" description="Flavodoxin-like" evidence="2">
    <location>
        <begin position="3"/>
        <end position="195"/>
    </location>
</feature>
<dbReference type="EMBL" id="LLZH01000351">
    <property type="protein sequence ID" value="KUL21576.1"/>
    <property type="molecule type" value="Genomic_DNA"/>
</dbReference>
<organism evidence="3 4">
    <name type="scientific">Actinoplanes awajinensis subsp. mycoplanecinus</name>
    <dbReference type="NCBI Taxonomy" id="135947"/>
    <lineage>
        <taxon>Bacteria</taxon>
        <taxon>Bacillati</taxon>
        <taxon>Actinomycetota</taxon>
        <taxon>Actinomycetes</taxon>
        <taxon>Micromonosporales</taxon>
        <taxon>Micromonosporaceae</taxon>
        <taxon>Actinoplanes</taxon>
    </lineage>
</organism>
<dbReference type="PROSITE" id="PS50902">
    <property type="entry name" value="FLAVODOXIN_LIKE"/>
    <property type="match status" value="1"/>
</dbReference>
<dbReference type="Proteomes" id="UP000053244">
    <property type="component" value="Unassembled WGS sequence"/>
</dbReference>
<dbReference type="InterPro" id="IPR029039">
    <property type="entry name" value="Flavoprotein-like_sf"/>
</dbReference>
<protein>
    <recommendedName>
        <fullName evidence="2">Flavodoxin-like domain-containing protein</fullName>
    </recommendedName>
</protein>
<name>A0A101J7M7_9ACTN</name>
<feature type="compositionally biased region" description="Low complexity" evidence="1">
    <location>
        <begin position="45"/>
        <end position="63"/>
    </location>
</feature>
<dbReference type="RefSeq" id="WP_067708529.1">
    <property type="nucleotide sequence ID" value="NZ_LLZH01000351.1"/>
</dbReference>
<evidence type="ECO:0000313" key="3">
    <source>
        <dbReference type="EMBL" id="KUL21576.1"/>
    </source>
</evidence>
<reference evidence="3 4" key="1">
    <citation type="submission" date="2015-10" db="EMBL/GenBank/DDBJ databases">
        <authorList>
            <person name="Gilbert D.G."/>
        </authorList>
    </citation>
    <scope>NUCLEOTIDE SEQUENCE [LARGE SCALE GENOMIC DNA]</scope>
    <source>
        <strain evidence="3 4">NRRL B-16712</strain>
    </source>
</reference>
<keyword evidence="4" id="KW-1185">Reference proteome</keyword>
<sequence>MRALVLYESMFGNSAIVARLIADGLATGCEVTVADIREMVTDPGTGTTASVTKTGTGTTAPVAGGTGAPGGLTPALTDVDLLVLGGPTHAFSMSRPATRADAARQGPIRDGAQTAGIRDFLDRMPQLAGVRVAAFDTRADTRLPTGSAGRKAMRRLRGLGGRQVLEPASFRVESAQGPLAPGEEARARQWGETLALSVRHQSPATAPPAG</sequence>
<comment type="caution">
    <text evidence="3">The sequence shown here is derived from an EMBL/GenBank/DDBJ whole genome shotgun (WGS) entry which is preliminary data.</text>
</comment>
<feature type="region of interest" description="Disordered" evidence="1">
    <location>
        <begin position="45"/>
        <end position="69"/>
    </location>
</feature>
<gene>
    <name evidence="3" type="ORF">ADL15_50295</name>
</gene>
<evidence type="ECO:0000259" key="2">
    <source>
        <dbReference type="PROSITE" id="PS50902"/>
    </source>
</evidence>
<dbReference type="SUPFAM" id="SSF52218">
    <property type="entry name" value="Flavoproteins"/>
    <property type="match status" value="1"/>
</dbReference>
<dbReference type="InterPro" id="IPR008254">
    <property type="entry name" value="Flavodoxin/NO_synth"/>
</dbReference>
<dbReference type="Gene3D" id="3.40.50.360">
    <property type="match status" value="1"/>
</dbReference>
<proteinExistence type="predicted"/>